<keyword evidence="2 5" id="KW-0812">Transmembrane</keyword>
<feature type="transmembrane region" description="Helical" evidence="5">
    <location>
        <begin position="179"/>
        <end position="205"/>
    </location>
</feature>
<feature type="transmembrane region" description="Helical" evidence="5">
    <location>
        <begin position="12"/>
        <end position="30"/>
    </location>
</feature>
<dbReference type="PANTHER" id="PTHR12714">
    <property type="entry name" value="PROTEIN-S ISOPRENYLCYSTEINE O-METHYLTRANSFERASE"/>
    <property type="match status" value="1"/>
</dbReference>
<organism evidence="6 7">
    <name type="scientific">Akkermansia muciniphila (strain ATCC BAA-835 / DSM 22959 / JCM 33894 / BCRC 81048 / CCUG 64013 / CIP 107961 / Muc)</name>
    <dbReference type="NCBI Taxonomy" id="349741"/>
    <lineage>
        <taxon>Bacteria</taxon>
        <taxon>Pseudomonadati</taxon>
        <taxon>Verrucomicrobiota</taxon>
        <taxon>Verrucomicrobiia</taxon>
        <taxon>Verrucomicrobiales</taxon>
        <taxon>Akkermansiaceae</taxon>
        <taxon>Akkermansia</taxon>
    </lineage>
</organism>
<dbReference type="Gene3D" id="1.20.120.1630">
    <property type="match status" value="1"/>
</dbReference>
<evidence type="ECO:0000256" key="1">
    <source>
        <dbReference type="ARBA" id="ARBA00004127"/>
    </source>
</evidence>
<evidence type="ECO:0000313" key="7">
    <source>
        <dbReference type="Proteomes" id="UP000001031"/>
    </source>
</evidence>
<reference evidence="7" key="1">
    <citation type="journal article" date="2011" name="PLoS ONE">
        <title>The genome of Akkermansia muciniphila, a dedicated intestinal mucin degrader, and its use in exploring intestinal metagenomes.</title>
        <authorList>
            <person name="van Passel M.W."/>
            <person name="Kant R."/>
            <person name="Zoetendal E.G."/>
            <person name="Plugge C.M."/>
            <person name="Derrien M."/>
            <person name="Malfatti S.A."/>
            <person name="Chain P.S."/>
            <person name="Woyke T."/>
            <person name="Palva A."/>
            <person name="de Vos W.M."/>
            <person name="Smidt H."/>
        </authorList>
    </citation>
    <scope>NUCLEOTIDE SEQUENCE [LARGE SCALE GENOMIC DNA]</scope>
    <source>
        <strain evidence="7">ATCC BAA-835 / DSM 22959 / JCM 33894 / BCRC 81048 / CCUG 64013 / CIP 107961 / Muc</strain>
    </source>
</reference>
<feature type="transmembrane region" description="Helical" evidence="5">
    <location>
        <begin position="88"/>
        <end position="120"/>
    </location>
</feature>
<feature type="transmembrane region" description="Helical" evidence="5">
    <location>
        <begin position="45"/>
        <end position="67"/>
    </location>
</feature>
<dbReference type="Pfam" id="PF04191">
    <property type="entry name" value="PEMT"/>
    <property type="match status" value="1"/>
</dbReference>
<keyword evidence="4 5" id="KW-0472">Membrane</keyword>
<dbReference type="eggNOG" id="COG2020">
    <property type="taxonomic scope" value="Bacteria"/>
</dbReference>
<evidence type="ECO:0000256" key="3">
    <source>
        <dbReference type="ARBA" id="ARBA00022989"/>
    </source>
</evidence>
<dbReference type="PROSITE" id="PS51257">
    <property type="entry name" value="PROKAR_LIPOPROTEIN"/>
    <property type="match status" value="1"/>
</dbReference>
<dbReference type="PaxDb" id="349741-Amuc_0429"/>
<dbReference type="KEGG" id="amu:Amuc_0429"/>
<evidence type="ECO:0000256" key="4">
    <source>
        <dbReference type="ARBA" id="ARBA00023136"/>
    </source>
</evidence>
<dbReference type="EMBL" id="CP001071">
    <property type="protein sequence ID" value="ACD04267.1"/>
    <property type="molecule type" value="Genomic_DNA"/>
</dbReference>
<keyword evidence="3 5" id="KW-1133">Transmembrane helix</keyword>
<dbReference type="GO" id="GO:0016740">
    <property type="term" value="F:transferase activity"/>
    <property type="evidence" value="ECO:0007669"/>
    <property type="project" value="UniProtKB-ARBA"/>
</dbReference>
<dbReference type="Proteomes" id="UP000001031">
    <property type="component" value="Chromosome"/>
</dbReference>
<accession>B2UNF5</accession>
<dbReference type="GO" id="GO:0012505">
    <property type="term" value="C:endomembrane system"/>
    <property type="evidence" value="ECO:0007669"/>
    <property type="project" value="UniProtKB-SubCell"/>
</dbReference>
<dbReference type="HOGENOM" id="CLU_083238_0_0_0"/>
<evidence type="ECO:0000256" key="5">
    <source>
        <dbReference type="SAM" id="Phobius"/>
    </source>
</evidence>
<dbReference type="RefSeq" id="WP_012419482.1">
    <property type="nucleotide sequence ID" value="NC_010655.1"/>
</dbReference>
<name>B2UNF5_AKKM8</name>
<dbReference type="AlphaFoldDB" id="B2UNF5"/>
<evidence type="ECO:0000256" key="2">
    <source>
        <dbReference type="ARBA" id="ARBA00022692"/>
    </source>
</evidence>
<sequence>MQAHAKSLNERFRTLISLIFGLAIGCSLLFGESRWETSPLIEESLMLLACFMAGIGAFGRIWCSLYIAGYKNNVLVTDGPYSMCRNPLYFFSFVGGIGVSCATETFTIPLLTALAFGIYYPSVIRKEQERLLTLFGDAYRNYCRNVPTFIPSLSRLKPPPAAYSVNPATFTHNIVDALWFIWFIGIFEFISGLHEAGMLPVWFLIP</sequence>
<dbReference type="BioCyc" id="AMUC349741:G1GBX-475-MONOMER"/>
<proteinExistence type="predicted"/>
<comment type="subcellular location">
    <subcellularLocation>
        <location evidence="1">Endomembrane system</location>
        <topology evidence="1">Multi-pass membrane protein</topology>
    </subcellularLocation>
</comment>
<keyword evidence="7" id="KW-1185">Reference proteome</keyword>
<dbReference type="InterPro" id="IPR007318">
    <property type="entry name" value="Phopholipid_MeTrfase"/>
</dbReference>
<evidence type="ECO:0000313" key="6">
    <source>
        <dbReference type="EMBL" id="ACD04267.1"/>
    </source>
</evidence>
<dbReference type="PANTHER" id="PTHR12714:SF9">
    <property type="entry name" value="PROTEIN-S-ISOPRENYLCYSTEINE O-METHYLTRANSFERASE"/>
    <property type="match status" value="1"/>
</dbReference>
<gene>
    <name evidence="6" type="ordered locus">Amuc_0429</name>
</gene>
<protein>
    <submittedName>
        <fullName evidence="6">Nickel-cobalt-cadmium resistance protein</fullName>
    </submittedName>
</protein>